<organism evidence="1 2">
    <name type="scientific">Linum trigynum</name>
    <dbReference type="NCBI Taxonomy" id="586398"/>
    <lineage>
        <taxon>Eukaryota</taxon>
        <taxon>Viridiplantae</taxon>
        <taxon>Streptophyta</taxon>
        <taxon>Embryophyta</taxon>
        <taxon>Tracheophyta</taxon>
        <taxon>Spermatophyta</taxon>
        <taxon>Magnoliopsida</taxon>
        <taxon>eudicotyledons</taxon>
        <taxon>Gunneridae</taxon>
        <taxon>Pentapetalae</taxon>
        <taxon>rosids</taxon>
        <taxon>fabids</taxon>
        <taxon>Malpighiales</taxon>
        <taxon>Linaceae</taxon>
        <taxon>Linum</taxon>
    </lineage>
</organism>
<reference evidence="1 2" key="1">
    <citation type="submission" date="2024-04" db="EMBL/GenBank/DDBJ databases">
        <authorList>
            <person name="Fracassetti M."/>
        </authorList>
    </citation>
    <scope>NUCLEOTIDE SEQUENCE [LARGE SCALE GENOMIC DNA]</scope>
</reference>
<keyword evidence="2" id="KW-1185">Reference proteome</keyword>
<gene>
    <name evidence="1" type="ORF">LTRI10_LOCUS2811</name>
</gene>
<evidence type="ECO:0000313" key="2">
    <source>
        <dbReference type="Proteomes" id="UP001497516"/>
    </source>
</evidence>
<accession>A0AAV2CFU3</accession>
<dbReference type="PANTHER" id="PTHR11439">
    <property type="entry name" value="GAG-POL-RELATED RETROTRANSPOSON"/>
    <property type="match status" value="1"/>
</dbReference>
<dbReference type="PANTHER" id="PTHR11439:SF475">
    <property type="entry name" value="CYSTEINE-RICH RLK (RECEPTOR-LIKE PROTEIN KINASE) 8"/>
    <property type="match status" value="1"/>
</dbReference>
<name>A0AAV2CFU3_9ROSI</name>
<evidence type="ECO:0008006" key="3">
    <source>
        <dbReference type="Google" id="ProtNLM"/>
    </source>
</evidence>
<dbReference type="CDD" id="cd09272">
    <property type="entry name" value="RNase_HI_RT_Ty1"/>
    <property type="match status" value="1"/>
</dbReference>
<dbReference type="Proteomes" id="UP001497516">
    <property type="component" value="Chromosome 1"/>
</dbReference>
<dbReference type="EMBL" id="OZ034813">
    <property type="protein sequence ID" value="CAL1355031.1"/>
    <property type="molecule type" value="Genomic_DNA"/>
</dbReference>
<sequence>MKELGELKHFLGLEVEKRQDGLFLSQWRYAIVLLEKFGLQECKPMTTPMEANVQLNSQEGKDLEDVAMYRRLVGSLIYLTSTCPDISYVVGVVSRFMQNPKKVHLEIIKRVLRYVKGTIEHGIFYKKGADCKLEGYCNADYAGDLDIFRSTTGLCSHSVQEQCHGAIKRQSTVSLSSTEAEYRAAAMASQECTWLVQLLKDLHQEVDYPVPLYCNNLSAIKLAENPVFHARTNHVEVHYHFLREKVLKEEIEMKAVKTGDQVAYIFTKAFSRVKFEEFRSKLGMIKKK</sequence>
<dbReference type="AlphaFoldDB" id="A0AAV2CFU3"/>
<protein>
    <recommendedName>
        <fullName evidence="3">Retrovirus-related Pol polyprotein from transposon RE1</fullName>
    </recommendedName>
</protein>
<proteinExistence type="predicted"/>
<dbReference type="InterPro" id="IPR043502">
    <property type="entry name" value="DNA/RNA_pol_sf"/>
</dbReference>
<dbReference type="SUPFAM" id="SSF56672">
    <property type="entry name" value="DNA/RNA polymerases"/>
    <property type="match status" value="1"/>
</dbReference>
<evidence type="ECO:0000313" key="1">
    <source>
        <dbReference type="EMBL" id="CAL1355031.1"/>
    </source>
</evidence>